<keyword evidence="3" id="KW-1185">Reference proteome</keyword>
<feature type="region of interest" description="Disordered" evidence="1">
    <location>
        <begin position="56"/>
        <end position="94"/>
    </location>
</feature>
<sequence length="168" mass="17688">MIQYSLKCADGHSFDSWFQSAAAFDKLAAAGMVACAVCGSTQVKKAIMAPRVRPGRKAVSGVGEAEPQTASAPRPAPVPALASAAAGPGLLSRPSGEVEKALAELRKKVEENSDYVGSNFVREARAMHLGEAPERAIHGEAKLEDARELIEEGVPVLPLPFRPGRKSN</sequence>
<evidence type="ECO:0000313" key="2">
    <source>
        <dbReference type="EMBL" id="MBY6139383.1"/>
    </source>
</evidence>
<gene>
    <name evidence="2" type="ORF">KUV26_08060</name>
</gene>
<proteinExistence type="predicted"/>
<organism evidence="2 3">
    <name type="scientific">Leisingera daeponensis</name>
    <dbReference type="NCBI Taxonomy" id="405746"/>
    <lineage>
        <taxon>Bacteria</taxon>
        <taxon>Pseudomonadati</taxon>
        <taxon>Pseudomonadota</taxon>
        <taxon>Alphaproteobacteria</taxon>
        <taxon>Rhodobacterales</taxon>
        <taxon>Roseobacteraceae</taxon>
        <taxon>Leisingera</taxon>
    </lineage>
</organism>
<dbReference type="RefSeq" id="WP_222507964.1">
    <property type="nucleotide sequence ID" value="NZ_JAHVJA010000002.1"/>
</dbReference>
<dbReference type="PIRSF" id="PIRSF032131">
    <property type="entry name" value="UCP032131"/>
    <property type="match status" value="1"/>
</dbReference>
<reference evidence="2 3" key="1">
    <citation type="submission" date="2021-06" db="EMBL/GenBank/DDBJ databases">
        <title>50 bacteria genomes isolated from Dapeng, Shenzhen, China.</title>
        <authorList>
            <person name="Zheng W."/>
            <person name="Yu S."/>
            <person name="Huang Y."/>
        </authorList>
    </citation>
    <scope>NUCLEOTIDE SEQUENCE [LARGE SCALE GENOMIC DNA]</scope>
    <source>
        <strain evidence="2 3">DP1N14-2</strain>
    </source>
</reference>
<dbReference type="Proteomes" id="UP000766629">
    <property type="component" value="Unassembled WGS sequence"/>
</dbReference>
<comment type="caution">
    <text evidence="2">The sequence shown here is derived from an EMBL/GenBank/DDBJ whole genome shotgun (WGS) entry which is preliminary data.</text>
</comment>
<accession>A0ABS7NDU3</accession>
<evidence type="ECO:0000313" key="3">
    <source>
        <dbReference type="Proteomes" id="UP000766629"/>
    </source>
</evidence>
<dbReference type="Pfam" id="PF06676">
    <property type="entry name" value="DUF1178"/>
    <property type="match status" value="1"/>
</dbReference>
<dbReference type="InterPro" id="IPR009562">
    <property type="entry name" value="DUF1178"/>
</dbReference>
<evidence type="ECO:0000256" key="1">
    <source>
        <dbReference type="SAM" id="MobiDB-lite"/>
    </source>
</evidence>
<name>A0ABS7NDU3_9RHOB</name>
<protein>
    <submittedName>
        <fullName evidence="2">DUF1178 family protein</fullName>
    </submittedName>
</protein>
<feature type="compositionally biased region" description="Low complexity" evidence="1">
    <location>
        <begin position="79"/>
        <end position="93"/>
    </location>
</feature>
<dbReference type="EMBL" id="JAHVJA010000002">
    <property type="protein sequence ID" value="MBY6139383.1"/>
    <property type="molecule type" value="Genomic_DNA"/>
</dbReference>